<evidence type="ECO:0000313" key="3">
    <source>
        <dbReference type="EMBL" id="OZM72118.1"/>
    </source>
</evidence>
<proteinExistence type="predicted"/>
<keyword evidence="4" id="KW-1185">Reference proteome</keyword>
<dbReference type="SUPFAM" id="SSF53335">
    <property type="entry name" value="S-adenosyl-L-methionine-dependent methyltransferases"/>
    <property type="match status" value="1"/>
</dbReference>
<feature type="domain" description="Methyltransferase type 11" evidence="2">
    <location>
        <begin position="18"/>
        <end position="110"/>
    </location>
</feature>
<dbReference type="Gene3D" id="3.40.50.150">
    <property type="entry name" value="Vaccinia Virus protein VP39"/>
    <property type="match status" value="1"/>
</dbReference>
<dbReference type="InterPro" id="IPR050447">
    <property type="entry name" value="Erg6_SMT_methyltransf"/>
</dbReference>
<sequence length="229" mass="25665">MLTIDFDKLALRPGQRLLDLGCGDGRHAYAANRAGADVTALDMDDVALKGIHNDTEHPGLATVRADGRMLPFTDNAFDHVVISEVLEHVPDDRALLTEAARVLAPGGLLSISVPRWFPERVCWTLSRSYHQVDGGHIRIYRRSQLLKQVAKTGLHPLGTHHAHALHSPYWWLKCLVGIDHDNALVHRYHDFLCHEITNGPWPNPRIERMLNVVLGKSLVLYARKPDTPT</sequence>
<keyword evidence="3" id="KW-0489">Methyltransferase</keyword>
<dbReference type="RefSeq" id="WP_094863689.1">
    <property type="nucleotide sequence ID" value="NZ_NKYE01000009.1"/>
</dbReference>
<dbReference type="Proteomes" id="UP000242444">
    <property type="component" value="Unassembled WGS sequence"/>
</dbReference>
<dbReference type="GO" id="GO:0032259">
    <property type="term" value="P:methylation"/>
    <property type="evidence" value="ECO:0007669"/>
    <property type="project" value="UniProtKB-KW"/>
</dbReference>
<dbReference type="OrthoDB" id="9810247at2"/>
<evidence type="ECO:0000256" key="1">
    <source>
        <dbReference type="ARBA" id="ARBA00022679"/>
    </source>
</evidence>
<dbReference type="InterPro" id="IPR013216">
    <property type="entry name" value="Methyltransf_11"/>
</dbReference>
<name>A0A263D212_9PSEU</name>
<dbReference type="InParanoid" id="A0A263D212"/>
<comment type="caution">
    <text evidence="3">The sequence shown here is derived from an EMBL/GenBank/DDBJ whole genome shotgun (WGS) entry which is preliminary data.</text>
</comment>
<dbReference type="InterPro" id="IPR029063">
    <property type="entry name" value="SAM-dependent_MTases_sf"/>
</dbReference>
<dbReference type="EMBL" id="NKYE01000009">
    <property type="protein sequence ID" value="OZM72118.1"/>
    <property type="molecule type" value="Genomic_DNA"/>
</dbReference>
<reference evidence="3 4" key="1">
    <citation type="submission" date="2017-07" db="EMBL/GenBank/DDBJ databases">
        <title>Amycolatopsis antarcticus sp. nov., isolated from the surface of an Antarcticus brown macroalga.</title>
        <authorList>
            <person name="Wang J."/>
            <person name="Leiva S."/>
            <person name="Huang J."/>
            <person name="Huang Y."/>
        </authorList>
    </citation>
    <scope>NUCLEOTIDE SEQUENCE [LARGE SCALE GENOMIC DNA]</scope>
    <source>
        <strain evidence="3 4">AU-G6</strain>
    </source>
</reference>
<dbReference type="PANTHER" id="PTHR44068:SF4">
    <property type="entry name" value="S-ADENOSYL-METHIONINE-STEROL-C-METHYLTRANSFERAS (AFU_ORTHOLOGUE AFUA_4G09190)"/>
    <property type="match status" value="1"/>
</dbReference>
<dbReference type="GO" id="GO:0006696">
    <property type="term" value="P:ergosterol biosynthetic process"/>
    <property type="evidence" value="ECO:0007669"/>
    <property type="project" value="TreeGrafter"/>
</dbReference>
<dbReference type="GO" id="GO:0003838">
    <property type="term" value="F:sterol 24-C-methyltransferase activity"/>
    <property type="evidence" value="ECO:0007669"/>
    <property type="project" value="TreeGrafter"/>
</dbReference>
<protein>
    <submittedName>
        <fullName evidence="3">SAM-dependent methyltransferase</fullName>
    </submittedName>
</protein>
<organism evidence="3 4">
    <name type="scientific">Amycolatopsis antarctica</name>
    <dbReference type="NCBI Taxonomy" id="1854586"/>
    <lineage>
        <taxon>Bacteria</taxon>
        <taxon>Bacillati</taxon>
        <taxon>Actinomycetota</taxon>
        <taxon>Actinomycetes</taxon>
        <taxon>Pseudonocardiales</taxon>
        <taxon>Pseudonocardiaceae</taxon>
        <taxon>Amycolatopsis</taxon>
    </lineage>
</organism>
<accession>A0A263D212</accession>
<evidence type="ECO:0000259" key="2">
    <source>
        <dbReference type="Pfam" id="PF08241"/>
    </source>
</evidence>
<dbReference type="PANTHER" id="PTHR44068">
    <property type="entry name" value="ZGC:194242"/>
    <property type="match status" value="1"/>
</dbReference>
<dbReference type="CDD" id="cd02440">
    <property type="entry name" value="AdoMet_MTases"/>
    <property type="match status" value="1"/>
</dbReference>
<keyword evidence="1 3" id="KW-0808">Transferase</keyword>
<dbReference type="Pfam" id="PF08241">
    <property type="entry name" value="Methyltransf_11"/>
    <property type="match status" value="1"/>
</dbReference>
<evidence type="ECO:0000313" key="4">
    <source>
        <dbReference type="Proteomes" id="UP000242444"/>
    </source>
</evidence>
<gene>
    <name evidence="3" type="ORF">CFN78_16390</name>
</gene>
<dbReference type="AlphaFoldDB" id="A0A263D212"/>